<dbReference type="SMART" id="SM00388">
    <property type="entry name" value="HisKA"/>
    <property type="match status" value="1"/>
</dbReference>
<keyword evidence="6" id="KW-0812">Transmembrane</keyword>
<dbReference type="InterPro" id="IPR005467">
    <property type="entry name" value="His_kinase_dom"/>
</dbReference>
<name>A0A4U6RVL6_BRAEL</name>
<evidence type="ECO:0000256" key="1">
    <source>
        <dbReference type="ARBA" id="ARBA00000085"/>
    </source>
</evidence>
<evidence type="ECO:0000256" key="5">
    <source>
        <dbReference type="ARBA" id="ARBA00022777"/>
    </source>
</evidence>
<keyword evidence="6" id="KW-1133">Transmembrane helix</keyword>
<feature type="domain" description="Histidine kinase" evidence="7">
    <location>
        <begin position="624"/>
        <end position="836"/>
    </location>
</feature>
<proteinExistence type="predicted"/>
<dbReference type="InterPro" id="IPR035965">
    <property type="entry name" value="PAS-like_dom_sf"/>
</dbReference>
<dbReference type="InterPro" id="IPR001610">
    <property type="entry name" value="PAC"/>
</dbReference>
<feature type="domain" description="PAC" evidence="9">
    <location>
        <begin position="290"/>
        <end position="342"/>
    </location>
</feature>
<feature type="transmembrane region" description="Helical" evidence="6">
    <location>
        <begin position="156"/>
        <end position="176"/>
    </location>
</feature>
<keyword evidence="6" id="KW-0472">Membrane</keyword>
<dbReference type="Gene3D" id="3.30.450.20">
    <property type="entry name" value="PAS domain"/>
    <property type="match status" value="3"/>
</dbReference>
<dbReference type="Gene3D" id="1.10.287.130">
    <property type="match status" value="1"/>
</dbReference>
<dbReference type="Pfam" id="PF08447">
    <property type="entry name" value="PAS_3"/>
    <property type="match status" value="3"/>
</dbReference>
<dbReference type="PROSITE" id="PS50109">
    <property type="entry name" value="HIS_KIN"/>
    <property type="match status" value="1"/>
</dbReference>
<dbReference type="SUPFAM" id="SSF47384">
    <property type="entry name" value="Homodimeric domain of signal transducing histidine kinase"/>
    <property type="match status" value="1"/>
</dbReference>
<dbReference type="PROSITE" id="PS50113">
    <property type="entry name" value="PAC"/>
    <property type="match status" value="3"/>
</dbReference>
<dbReference type="PROSITE" id="PS50112">
    <property type="entry name" value="PAS"/>
    <property type="match status" value="2"/>
</dbReference>
<comment type="catalytic activity">
    <reaction evidence="1">
        <text>ATP + protein L-histidine = ADP + protein N-phospho-L-histidine.</text>
        <dbReference type="EC" id="2.7.13.3"/>
    </reaction>
</comment>
<feature type="domain" description="PAC" evidence="9">
    <location>
        <begin position="419"/>
        <end position="471"/>
    </location>
</feature>
<dbReference type="InterPro" id="IPR000014">
    <property type="entry name" value="PAS"/>
</dbReference>
<evidence type="ECO:0000313" key="11">
    <source>
        <dbReference type="Proteomes" id="UP000305095"/>
    </source>
</evidence>
<dbReference type="InterPro" id="IPR000700">
    <property type="entry name" value="PAS-assoc_C"/>
</dbReference>
<gene>
    <name evidence="10" type="ORF">FDV58_26945</name>
</gene>
<evidence type="ECO:0000256" key="6">
    <source>
        <dbReference type="SAM" id="Phobius"/>
    </source>
</evidence>
<sequence length="840" mass="92705">MRGKRHGFRDGDTVPRDSLCSPVVRSSRVRHCGDWSGLRTRRRRTWVSMRCGPGAAGVQSGRKPPSFTNSGPHLTNSAKHNAADLKAGPRIEPKVEPKIDLKAYLSRTGQPNMQRALLAIAACLAGVTASWLTKSPFGLLAVVAALYLYVDRRGVLLLRVVWGVAFAGATAAYFLAHAPQSPALLLALFAVLALCIGEIVAIPSSAKLSADAVQAMRIIESMPAYTWSASPDGHITHVSASTLSYLGELADKTGLFHILDNAGWRRAIHPDDYAQVMDIRRHSLKTGLPFDAEYRVRGSDGTYRWFRSFGSLSRDEQGELAGWYGTMIDIEAKKQAEDALRKSERQLQQLIDAVPALIWSTTPHGTPTYVNKRFKVATGASLEDITAPDGSPSLSVVHPDDRAAAIAAITHSFRTGEPYVMIYRQLRAGGAYHWTETRAEPLRDDAGDIIQWYGVSVDIHDLVTAQEAVKESERSLRQLVETLPAMIDCAAPDGEPIYRSRQLREFLGYNLEELDGNEKGRLEATLDAGVHPDDLDGVKERYAHSLASGEPYARRHRLRRFDGEYRWVETRAGAMRNADGAIVQWNVICLDIDAEVRTQEELRMAQAELAGASQAASLAELSASIAHEVNQPLAAVVANSHACQRWLTADPPNLERARKTVERIIRDANGAADVVSRIRALFRQSLDKRNSAELGSIIAEVRELMSEEAVRRRIRLDIDVESAIPPVTVDRVQIQQVLSNLIRNGMEAMERAVGDRSIRIRLDRIEDAVRVRISDRGPGVEFPDRVFQPFFTTKESGMGMGLAICRSIVESHGGHLWAEENEPHGASFIFTLPIEANRAT</sequence>
<organism evidence="10 11">
    <name type="scientific">Bradyrhizobium elkanii</name>
    <dbReference type="NCBI Taxonomy" id="29448"/>
    <lineage>
        <taxon>Bacteria</taxon>
        <taxon>Pseudomonadati</taxon>
        <taxon>Pseudomonadota</taxon>
        <taxon>Alphaproteobacteria</taxon>
        <taxon>Hyphomicrobiales</taxon>
        <taxon>Nitrobacteraceae</taxon>
        <taxon>Bradyrhizobium</taxon>
    </lineage>
</organism>
<dbReference type="InterPro" id="IPR052162">
    <property type="entry name" value="Sensor_kinase/Photoreceptor"/>
</dbReference>
<comment type="caution">
    <text evidence="10">The sequence shown here is derived from an EMBL/GenBank/DDBJ whole genome shotgun (WGS) entry which is preliminary data.</text>
</comment>
<dbReference type="InterPro" id="IPR036890">
    <property type="entry name" value="HATPase_C_sf"/>
</dbReference>
<protein>
    <recommendedName>
        <fullName evidence="2">histidine kinase</fullName>
        <ecNumber evidence="2">2.7.13.3</ecNumber>
    </recommendedName>
</protein>
<reference evidence="10 11" key="1">
    <citation type="submission" date="2019-05" db="EMBL/GenBank/DDBJ databases">
        <title>Draft Genome of Bradyrhizobium elkanii strain SEMIA 938, Used in Commercial Inoculants for Lupinus spp. in Brazil.</title>
        <authorList>
            <person name="Hungria M."/>
            <person name="Delamuta J.R.M."/>
            <person name="Ribeiro R.A."/>
            <person name="Nogueira M.A."/>
        </authorList>
    </citation>
    <scope>NUCLEOTIDE SEQUENCE [LARGE SCALE GENOMIC DNA]</scope>
    <source>
        <strain evidence="10 11">Semia 938</strain>
    </source>
</reference>
<dbReference type="SMART" id="SM00387">
    <property type="entry name" value="HATPase_c"/>
    <property type="match status" value="1"/>
</dbReference>
<evidence type="ECO:0000256" key="4">
    <source>
        <dbReference type="ARBA" id="ARBA00022679"/>
    </source>
</evidence>
<accession>A0A4U6RVL6</accession>
<dbReference type="SMART" id="SM00091">
    <property type="entry name" value="PAS"/>
    <property type="match status" value="3"/>
</dbReference>
<dbReference type="NCBIfam" id="TIGR00229">
    <property type="entry name" value="sensory_box"/>
    <property type="match status" value="3"/>
</dbReference>
<feature type="transmembrane region" description="Helical" evidence="6">
    <location>
        <begin position="117"/>
        <end position="150"/>
    </location>
</feature>
<dbReference type="InterPro" id="IPR003594">
    <property type="entry name" value="HATPase_dom"/>
</dbReference>
<feature type="domain" description="PAC" evidence="9">
    <location>
        <begin position="552"/>
        <end position="604"/>
    </location>
</feature>
<dbReference type="SMART" id="SM00086">
    <property type="entry name" value="PAC"/>
    <property type="match status" value="3"/>
</dbReference>
<keyword evidence="3" id="KW-0597">Phosphoprotein</keyword>
<dbReference type="CDD" id="cd00082">
    <property type="entry name" value="HisKA"/>
    <property type="match status" value="1"/>
</dbReference>
<dbReference type="AlphaFoldDB" id="A0A4U6RVL6"/>
<dbReference type="Pfam" id="PF02518">
    <property type="entry name" value="HATPase_c"/>
    <property type="match status" value="1"/>
</dbReference>
<feature type="transmembrane region" description="Helical" evidence="6">
    <location>
        <begin position="183"/>
        <end position="202"/>
    </location>
</feature>
<evidence type="ECO:0000256" key="2">
    <source>
        <dbReference type="ARBA" id="ARBA00012438"/>
    </source>
</evidence>
<evidence type="ECO:0000259" key="8">
    <source>
        <dbReference type="PROSITE" id="PS50112"/>
    </source>
</evidence>
<dbReference type="Pfam" id="PF00512">
    <property type="entry name" value="HisKA"/>
    <property type="match status" value="1"/>
</dbReference>
<keyword evidence="4" id="KW-0808">Transferase</keyword>
<dbReference type="InterPro" id="IPR013655">
    <property type="entry name" value="PAS_fold_3"/>
</dbReference>
<dbReference type="SUPFAM" id="SSF55874">
    <property type="entry name" value="ATPase domain of HSP90 chaperone/DNA topoisomerase II/histidine kinase"/>
    <property type="match status" value="1"/>
</dbReference>
<dbReference type="GO" id="GO:0000155">
    <property type="term" value="F:phosphorelay sensor kinase activity"/>
    <property type="evidence" value="ECO:0007669"/>
    <property type="project" value="InterPro"/>
</dbReference>
<dbReference type="SUPFAM" id="SSF55785">
    <property type="entry name" value="PYP-like sensor domain (PAS domain)"/>
    <property type="match status" value="3"/>
</dbReference>
<dbReference type="CDD" id="cd00130">
    <property type="entry name" value="PAS"/>
    <property type="match status" value="3"/>
</dbReference>
<dbReference type="PANTHER" id="PTHR43304">
    <property type="entry name" value="PHYTOCHROME-LIKE PROTEIN CPH1"/>
    <property type="match status" value="1"/>
</dbReference>
<dbReference type="EMBL" id="SZZP01000018">
    <property type="protein sequence ID" value="TKV78193.1"/>
    <property type="molecule type" value="Genomic_DNA"/>
</dbReference>
<dbReference type="PRINTS" id="PR00344">
    <property type="entry name" value="BCTRLSENSOR"/>
</dbReference>
<dbReference type="InterPro" id="IPR003661">
    <property type="entry name" value="HisK_dim/P_dom"/>
</dbReference>
<evidence type="ECO:0000256" key="3">
    <source>
        <dbReference type="ARBA" id="ARBA00022553"/>
    </source>
</evidence>
<keyword evidence="5" id="KW-0418">Kinase</keyword>
<dbReference type="Proteomes" id="UP000305095">
    <property type="component" value="Unassembled WGS sequence"/>
</dbReference>
<dbReference type="InterPro" id="IPR004358">
    <property type="entry name" value="Sig_transdc_His_kin-like_C"/>
</dbReference>
<evidence type="ECO:0000259" key="9">
    <source>
        <dbReference type="PROSITE" id="PS50113"/>
    </source>
</evidence>
<dbReference type="PANTHER" id="PTHR43304:SF1">
    <property type="entry name" value="PAC DOMAIN-CONTAINING PROTEIN"/>
    <property type="match status" value="1"/>
</dbReference>
<evidence type="ECO:0000259" key="7">
    <source>
        <dbReference type="PROSITE" id="PS50109"/>
    </source>
</evidence>
<dbReference type="Gene3D" id="3.30.565.10">
    <property type="entry name" value="Histidine kinase-like ATPase, C-terminal domain"/>
    <property type="match status" value="1"/>
</dbReference>
<feature type="domain" description="PAS" evidence="8">
    <location>
        <begin position="343"/>
        <end position="416"/>
    </location>
</feature>
<dbReference type="InterPro" id="IPR036097">
    <property type="entry name" value="HisK_dim/P_sf"/>
</dbReference>
<feature type="domain" description="PAS" evidence="8">
    <location>
        <begin position="472"/>
        <end position="549"/>
    </location>
</feature>
<evidence type="ECO:0000313" key="10">
    <source>
        <dbReference type="EMBL" id="TKV78193.1"/>
    </source>
</evidence>
<dbReference type="EC" id="2.7.13.3" evidence="2"/>